<evidence type="ECO:0000313" key="4">
    <source>
        <dbReference type="Ensembl" id="ENSMSIP00000000460.1"/>
    </source>
</evidence>
<dbReference type="InterPro" id="IPR050715">
    <property type="entry name" value="LRR-SigEffector_domain"/>
</dbReference>
<evidence type="ECO:0000259" key="3">
    <source>
        <dbReference type="Pfam" id="PF23598"/>
    </source>
</evidence>
<keyword evidence="2" id="KW-0677">Repeat</keyword>
<evidence type="ECO:0000256" key="2">
    <source>
        <dbReference type="ARBA" id="ARBA00022737"/>
    </source>
</evidence>
<dbReference type="SMART" id="SM00369">
    <property type="entry name" value="LRR_TYP"/>
    <property type="match status" value="8"/>
</dbReference>
<dbReference type="Pfam" id="PF23598">
    <property type="entry name" value="LRR_14"/>
    <property type="match status" value="1"/>
</dbReference>
<sequence length="375" mass="43289">MCDRTILRLHILKIYNNSSSIMVTSSKIMAERLLVTALKGGRKTKILTLNGKRITKMPSTLEKLPNLKTLDLQNNSISKVCPELRTLTQLTLLNLGNNHLQEVPEEIKYLTSLKNLHLFGNRICRIAPGVLNGLHRLIMLNLNDNRLMSLPQEIGRLRSLTYLSLNRNNLTVIPKELCSLEHLSELHLNYNQIVYIPEEIKFLKNLQQLFLVRNNIEELPEEICHLEKLRVLDIAGNVIQIFPTGFQNLRLREFYCEGNPLFLKRPFLAVQPKDLWTLREIAARFVLSLLEENDPLITNAIESYPEVKDKLSKAKKCSICRKPFLSEWLECVYFVAPSKNWKISRNLNLIPVQTSVCSYQCFDQRDPDVFGIAQE</sequence>
<protein>
    <submittedName>
        <fullName evidence="4">Leucine rich repeat containing 69</fullName>
    </submittedName>
</protein>
<keyword evidence="5" id="KW-1185">Reference proteome</keyword>
<organism evidence="4 5">
    <name type="scientific">Mus spicilegus</name>
    <name type="common">Mound-building mouse</name>
    <dbReference type="NCBI Taxonomy" id="10103"/>
    <lineage>
        <taxon>Eukaryota</taxon>
        <taxon>Metazoa</taxon>
        <taxon>Chordata</taxon>
        <taxon>Craniata</taxon>
        <taxon>Vertebrata</taxon>
        <taxon>Euteleostomi</taxon>
        <taxon>Mammalia</taxon>
        <taxon>Eutheria</taxon>
        <taxon>Euarchontoglires</taxon>
        <taxon>Glires</taxon>
        <taxon>Rodentia</taxon>
        <taxon>Myomorpha</taxon>
        <taxon>Muroidea</taxon>
        <taxon>Muridae</taxon>
        <taxon>Murinae</taxon>
        <taxon>Mus</taxon>
        <taxon>Mus</taxon>
    </lineage>
</organism>
<dbReference type="Ensembl" id="ENSMSIT00000000575.1">
    <property type="protein sequence ID" value="ENSMSIP00000000434.1"/>
    <property type="gene ID" value="ENSMSIG00000000468.1"/>
</dbReference>
<dbReference type="InterPro" id="IPR003591">
    <property type="entry name" value="Leu-rich_rpt_typical-subtyp"/>
</dbReference>
<accession>A0A8C6MNZ0</accession>
<reference evidence="4" key="1">
    <citation type="submission" date="2025-05" db="UniProtKB">
        <authorList>
            <consortium name="Ensembl"/>
        </authorList>
    </citation>
    <scope>IDENTIFICATION</scope>
</reference>
<proteinExistence type="predicted"/>
<dbReference type="Proteomes" id="UP000694415">
    <property type="component" value="Unplaced"/>
</dbReference>
<dbReference type="InterPro" id="IPR032675">
    <property type="entry name" value="LRR_dom_sf"/>
</dbReference>
<dbReference type="AlphaFoldDB" id="A0A8C6MNZ0"/>
<dbReference type="InterPro" id="IPR001611">
    <property type="entry name" value="Leu-rich_rpt"/>
</dbReference>
<dbReference type="PANTHER" id="PTHR45752:SF1">
    <property type="entry name" value="LEUCINE-RICH REPEAT-CONTAINING PROTEIN 69"/>
    <property type="match status" value="1"/>
</dbReference>
<evidence type="ECO:0000313" key="5">
    <source>
        <dbReference type="Proteomes" id="UP000694415"/>
    </source>
</evidence>
<dbReference type="GeneTree" id="ENSGT00940000164066"/>
<dbReference type="InterPro" id="IPR055414">
    <property type="entry name" value="LRR_R13L4/SHOC2-like"/>
</dbReference>
<feature type="domain" description="Disease resistance R13L4/SHOC-2-like LRR" evidence="3">
    <location>
        <begin position="175"/>
        <end position="250"/>
    </location>
</feature>
<evidence type="ECO:0000256" key="1">
    <source>
        <dbReference type="ARBA" id="ARBA00022614"/>
    </source>
</evidence>
<name>A0A8C6MNZ0_MUSSI</name>
<dbReference type="Pfam" id="PF13855">
    <property type="entry name" value="LRR_8"/>
    <property type="match status" value="2"/>
</dbReference>
<dbReference type="SUPFAM" id="SSF52058">
    <property type="entry name" value="L domain-like"/>
    <property type="match status" value="1"/>
</dbReference>
<dbReference type="Gene3D" id="3.80.10.10">
    <property type="entry name" value="Ribonuclease Inhibitor"/>
    <property type="match status" value="2"/>
</dbReference>
<dbReference type="PANTHER" id="PTHR45752">
    <property type="entry name" value="LEUCINE-RICH REPEAT-CONTAINING"/>
    <property type="match status" value="1"/>
</dbReference>
<dbReference type="PROSITE" id="PS51450">
    <property type="entry name" value="LRR"/>
    <property type="match status" value="4"/>
</dbReference>
<dbReference type="Ensembl" id="ENSMSIT00000000616.1">
    <property type="protein sequence ID" value="ENSMSIP00000000460.1"/>
    <property type="gene ID" value="ENSMSIG00000000468.1"/>
</dbReference>
<dbReference type="SMART" id="SM00364">
    <property type="entry name" value="LRR_BAC"/>
    <property type="match status" value="6"/>
</dbReference>
<keyword evidence="1" id="KW-0433">Leucine-rich repeat</keyword>